<evidence type="ECO:0000313" key="2">
    <source>
        <dbReference type="EMBL" id="KAK9498644.1"/>
    </source>
</evidence>
<dbReference type="EMBL" id="JAPXFL010000012">
    <property type="protein sequence ID" value="KAK9498644.1"/>
    <property type="molecule type" value="Genomic_DNA"/>
</dbReference>
<dbReference type="Proteomes" id="UP001461498">
    <property type="component" value="Unassembled WGS sequence"/>
</dbReference>
<feature type="compositionally biased region" description="Basic residues" evidence="1">
    <location>
        <begin position="15"/>
        <end position="24"/>
    </location>
</feature>
<dbReference type="AlphaFoldDB" id="A0AAW1CMA2"/>
<feature type="region of interest" description="Disordered" evidence="1">
    <location>
        <begin position="1"/>
        <end position="34"/>
    </location>
</feature>
<feature type="compositionally biased region" description="Low complexity" evidence="1">
    <location>
        <begin position="1"/>
        <end position="14"/>
    </location>
</feature>
<evidence type="ECO:0000313" key="3">
    <source>
        <dbReference type="Proteomes" id="UP001461498"/>
    </source>
</evidence>
<accession>A0AAW1CMA2</accession>
<comment type="caution">
    <text evidence="2">The sequence shown here is derived from an EMBL/GenBank/DDBJ whole genome shotgun (WGS) entry which is preliminary data.</text>
</comment>
<sequence>MGNSGSSLNSANNGRHSRSRRRARSVPTSPEIRDIRSELASSFRPSSLDYFKVIIAGRVNSCLSADDGQ</sequence>
<proteinExistence type="predicted"/>
<reference evidence="2 3" key="1">
    <citation type="submission" date="2022-12" db="EMBL/GenBank/DDBJ databases">
        <title>Chromosome-level genome assembly of true bugs.</title>
        <authorList>
            <person name="Ma L."/>
            <person name="Li H."/>
        </authorList>
    </citation>
    <scope>NUCLEOTIDE SEQUENCE [LARGE SCALE GENOMIC DNA]</scope>
    <source>
        <strain evidence="2">Lab_2022b</strain>
    </source>
</reference>
<name>A0AAW1CMA2_9HEMI</name>
<organism evidence="2 3">
    <name type="scientific">Rhynocoris fuscipes</name>
    <dbReference type="NCBI Taxonomy" id="488301"/>
    <lineage>
        <taxon>Eukaryota</taxon>
        <taxon>Metazoa</taxon>
        <taxon>Ecdysozoa</taxon>
        <taxon>Arthropoda</taxon>
        <taxon>Hexapoda</taxon>
        <taxon>Insecta</taxon>
        <taxon>Pterygota</taxon>
        <taxon>Neoptera</taxon>
        <taxon>Paraneoptera</taxon>
        <taxon>Hemiptera</taxon>
        <taxon>Heteroptera</taxon>
        <taxon>Panheteroptera</taxon>
        <taxon>Cimicomorpha</taxon>
        <taxon>Reduviidae</taxon>
        <taxon>Harpactorinae</taxon>
        <taxon>Harpactorini</taxon>
        <taxon>Rhynocoris</taxon>
    </lineage>
</organism>
<keyword evidence="3" id="KW-1185">Reference proteome</keyword>
<evidence type="ECO:0000256" key="1">
    <source>
        <dbReference type="SAM" id="MobiDB-lite"/>
    </source>
</evidence>
<protein>
    <submittedName>
        <fullName evidence="2">Uncharacterized protein</fullName>
    </submittedName>
</protein>
<gene>
    <name evidence="2" type="ORF">O3M35_003230</name>
</gene>